<sequence>MLTMQSQFTKCFTKSGLDPQKYFSGQAAHKGSLLGTNRALAEDYCSKRHQLYECMRSVMHQCPGAEETMAMTGFDLVAMERAVGILCSDIDDYLDGLKCFEKPSPQAQTCMANMGKSITSLSARQLSQGISMDGFFNDFCKIRLDHVKCDNNAWPTCNKKAINLKRKFECHLLPYRCHSVNEGEIRQVCPEEAIIQPDKCIKNVKNDMKKCLTKYDLDPEIFLVNITHDRTNILGSRGKAEKFCREKGGVFKCMQSVLESCHGSNEFLEFWGHQQLQLESAINLLCKDLNVYDRGVKCTNDARTNINVCIAKTEDDMWRLQEKRMTLRMSTSDYFKQFCLIRMEHMKCDIDALKSSCEKAVIGLKTEFECNIVQDRCKGFQRGEVVKICNENNYAKSERLKLNSSNSGSRIMTSAILGIMSFLVSAVAVLIF</sequence>
<evidence type="ECO:0000256" key="1">
    <source>
        <dbReference type="SAM" id="Phobius"/>
    </source>
</evidence>
<gene>
    <name evidence="2" type="ORF">KUTeg_002225</name>
</gene>
<organism evidence="2 3">
    <name type="scientific">Tegillarca granosa</name>
    <name type="common">Malaysian cockle</name>
    <name type="synonym">Anadara granosa</name>
    <dbReference type="NCBI Taxonomy" id="220873"/>
    <lineage>
        <taxon>Eukaryota</taxon>
        <taxon>Metazoa</taxon>
        <taxon>Spiralia</taxon>
        <taxon>Lophotrochozoa</taxon>
        <taxon>Mollusca</taxon>
        <taxon>Bivalvia</taxon>
        <taxon>Autobranchia</taxon>
        <taxon>Pteriomorphia</taxon>
        <taxon>Arcoida</taxon>
        <taxon>Arcoidea</taxon>
        <taxon>Arcidae</taxon>
        <taxon>Tegillarca</taxon>
    </lineage>
</organism>
<evidence type="ECO:0008006" key="4">
    <source>
        <dbReference type="Google" id="ProtNLM"/>
    </source>
</evidence>
<protein>
    <recommendedName>
        <fullName evidence="4">Golgi apparatus protein 1</fullName>
    </recommendedName>
</protein>
<reference evidence="2 3" key="1">
    <citation type="submission" date="2022-12" db="EMBL/GenBank/DDBJ databases">
        <title>Chromosome-level genome of Tegillarca granosa.</title>
        <authorList>
            <person name="Kim J."/>
        </authorList>
    </citation>
    <scope>NUCLEOTIDE SEQUENCE [LARGE SCALE GENOMIC DNA]</scope>
    <source>
        <strain evidence="2">Teg-2019</strain>
        <tissue evidence="2">Adductor muscle</tissue>
    </source>
</reference>
<evidence type="ECO:0000313" key="2">
    <source>
        <dbReference type="EMBL" id="KAJ8320638.1"/>
    </source>
</evidence>
<proteinExistence type="predicted"/>
<accession>A0ABQ9FY57</accession>
<keyword evidence="1" id="KW-0812">Transmembrane</keyword>
<keyword evidence="3" id="KW-1185">Reference proteome</keyword>
<keyword evidence="1" id="KW-0472">Membrane</keyword>
<name>A0ABQ9FY57_TEGGR</name>
<dbReference type="EMBL" id="JARBDR010000141">
    <property type="protein sequence ID" value="KAJ8320638.1"/>
    <property type="molecule type" value="Genomic_DNA"/>
</dbReference>
<evidence type="ECO:0000313" key="3">
    <source>
        <dbReference type="Proteomes" id="UP001217089"/>
    </source>
</evidence>
<keyword evidence="1" id="KW-1133">Transmembrane helix</keyword>
<comment type="caution">
    <text evidence="2">The sequence shown here is derived from an EMBL/GenBank/DDBJ whole genome shotgun (WGS) entry which is preliminary data.</text>
</comment>
<feature type="transmembrane region" description="Helical" evidence="1">
    <location>
        <begin position="411"/>
        <end position="431"/>
    </location>
</feature>
<dbReference type="Proteomes" id="UP001217089">
    <property type="component" value="Unassembled WGS sequence"/>
</dbReference>